<reference evidence="4" key="3">
    <citation type="journal article" date="2023" name="Int. J. Syst. Evol. Microbiol.">
        <title>Sellimonas catena sp. nov., isolated from human faeces.</title>
        <authorList>
            <person name="Hisatomi A."/>
            <person name="Ohkuma M."/>
            <person name="Sakamoto M."/>
        </authorList>
    </citation>
    <scope>NUCLEOTIDE SEQUENCE</scope>
    <source>
        <strain evidence="4">18CBH55</strain>
    </source>
</reference>
<dbReference type="PANTHER" id="PTHR30461">
    <property type="entry name" value="DNA-INVERTASE FROM LAMBDOID PROPHAGE"/>
    <property type="match status" value="1"/>
</dbReference>
<dbReference type="SUPFAM" id="SSF53041">
    <property type="entry name" value="Resolvase-like"/>
    <property type="match status" value="1"/>
</dbReference>
<evidence type="ECO:0000256" key="2">
    <source>
        <dbReference type="ARBA" id="ARBA00023172"/>
    </source>
</evidence>
<dbReference type="PANTHER" id="PTHR30461:SF2">
    <property type="entry name" value="SERINE RECOMBINASE PINE-RELATED"/>
    <property type="match status" value="1"/>
</dbReference>
<organism evidence="4 5">
    <name type="scientific">Sellimonas catena</name>
    <dbReference type="NCBI Taxonomy" id="2994035"/>
    <lineage>
        <taxon>Bacteria</taxon>
        <taxon>Bacillati</taxon>
        <taxon>Bacillota</taxon>
        <taxon>Clostridia</taxon>
        <taxon>Lachnospirales</taxon>
        <taxon>Lachnospiraceae</taxon>
        <taxon>Sellimonas</taxon>
    </lineage>
</organism>
<feature type="domain" description="Resolvase/invertase-type recombinase catalytic" evidence="3">
    <location>
        <begin position="6"/>
        <end position="169"/>
    </location>
</feature>
<dbReference type="PROSITE" id="PS51736">
    <property type="entry name" value="RECOMBINASES_3"/>
    <property type="match status" value="1"/>
</dbReference>
<dbReference type="Proteomes" id="UP001145094">
    <property type="component" value="Unassembled WGS sequence"/>
</dbReference>
<dbReference type="AlphaFoldDB" id="A0A9W6C8Z5"/>
<dbReference type="CDD" id="cd03768">
    <property type="entry name" value="SR_ResInv"/>
    <property type="match status" value="1"/>
</dbReference>
<dbReference type="GO" id="GO:0000150">
    <property type="term" value="F:DNA strand exchange activity"/>
    <property type="evidence" value="ECO:0007669"/>
    <property type="project" value="InterPro"/>
</dbReference>
<comment type="caution">
    <text evidence="4">The sequence shown here is derived from an EMBL/GenBank/DDBJ whole genome shotgun (WGS) entry which is preliminary data.</text>
</comment>
<gene>
    <name evidence="4" type="ORF">Selli2_03020</name>
</gene>
<dbReference type="GO" id="GO:0003677">
    <property type="term" value="F:DNA binding"/>
    <property type="evidence" value="ECO:0007669"/>
    <property type="project" value="UniProtKB-KW"/>
</dbReference>
<dbReference type="Gene3D" id="3.40.50.1390">
    <property type="entry name" value="Resolvase, N-terminal catalytic domain"/>
    <property type="match status" value="1"/>
</dbReference>
<dbReference type="SMART" id="SM00857">
    <property type="entry name" value="Resolvase"/>
    <property type="match status" value="1"/>
</dbReference>
<dbReference type="InterPro" id="IPR050639">
    <property type="entry name" value="SSR_resolvase"/>
</dbReference>
<dbReference type="InterPro" id="IPR036162">
    <property type="entry name" value="Resolvase-like_N_sf"/>
</dbReference>
<evidence type="ECO:0000313" key="4">
    <source>
        <dbReference type="EMBL" id="GLG88876.1"/>
    </source>
</evidence>
<accession>A0A9W6C8Z5</accession>
<dbReference type="Pfam" id="PF00239">
    <property type="entry name" value="Resolvase"/>
    <property type="match status" value="1"/>
</dbReference>
<evidence type="ECO:0000256" key="1">
    <source>
        <dbReference type="ARBA" id="ARBA00023125"/>
    </source>
</evidence>
<name>A0A9W6C8Z5_9FIRM</name>
<keyword evidence="2" id="KW-0233">DNA recombination</keyword>
<sequence length="232" mass="27061">MNNTGKIYGYCRISTLQQSIERQVRNILRTYPSAILYEEAYTGTKIDRPKFKTLLRLVKPGDTIVFDEVSRMSRNAEEGFELYKELYDKGVELVFLKEPHINTETYRKTLSSQIAMTGERVDYILEGVNKYLMSLAKEQIRLAFVQSQKEVEYLQQRTREGIETARANGKQIGRPVGSTSETKKSKEAKRAILKYSKDFNGMMKDVEIMRMLGCARKSYYKWKKELRLEMTV</sequence>
<protein>
    <recommendedName>
        <fullName evidence="3">Resolvase/invertase-type recombinase catalytic domain-containing protein</fullName>
    </recommendedName>
</protein>
<reference evidence="4" key="1">
    <citation type="submission" date="2022-11" db="EMBL/GenBank/DDBJ databases">
        <title>Draft genome sequence of Sellimonas catena strain 18CBH55.</title>
        <authorList>
            <person name="Atsushi H."/>
            <person name="Moriya O."/>
            <person name="Mitsuo S."/>
        </authorList>
    </citation>
    <scope>NUCLEOTIDE SEQUENCE</scope>
    <source>
        <strain evidence="4">18CBH55</strain>
    </source>
</reference>
<evidence type="ECO:0000259" key="3">
    <source>
        <dbReference type="PROSITE" id="PS51736"/>
    </source>
</evidence>
<proteinExistence type="predicted"/>
<dbReference type="InterPro" id="IPR006119">
    <property type="entry name" value="Resolv_N"/>
</dbReference>
<dbReference type="RefSeq" id="WP_281844310.1">
    <property type="nucleotide sequence ID" value="NZ_BSCH01000002.1"/>
</dbReference>
<dbReference type="EMBL" id="BSCH01000002">
    <property type="protein sequence ID" value="GLG88876.1"/>
    <property type="molecule type" value="Genomic_DNA"/>
</dbReference>
<evidence type="ECO:0000313" key="5">
    <source>
        <dbReference type="Proteomes" id="UP001145094"/>
    </source>
</evidence>
<keyword evidence="1" id="KW-0238">DNA-binding</keyword>
<reference evidence="4" key="2">
    <citation type="submission" date="2022-11" db="EMBL/GenBank/DDBJ databases">
        <title>Draft genome sequence of Sellimonas catena strain 18CBH55.</title>
        <authorList>
            <person name="Hisatomi A."/>
            <person name="Ohkuma M."/>
            <person name="Sakamoto M."/>
        </authorList>
    </citation>
    <scope>NUCLEOTIDE SEQUENCE</scope>
    <source>
        <strain evidence="4">18CBH55</strain>
    </source>
</reference>